<dbReference type="NCBIfam" id="TIGR00149">
    <property type="entry name" value="TIGR00149_YjbQ"/>
    <property type="match status" value="1"/>
</dbReference>
<evidence type="ECO:0008006" key="4">
    <source>
        <dbReference type="Google" id="ProtNLM"/>
    </source>
</evidence>
<proteinExistence type="inferred from homology"/>
<dbReference type="OrthoDB" id="10255963at2759"/>
<dbReference type="EMBL" id="JANBPT010001363">
    <property type="protein sequence ID" value="KAJ1908619.1"/>
    <property type="molecule type" value="Genomic_DNA"/>
</dbReference>
<sequence length="143" mass="15980">MTTAWFQKKISLPAQRRGCHLVTTDLVRQLPELKSYKVGLANFFLQHTSAALTLNENYDSDVRLDMETALNRLAPENAKYRHDAEGPDDMPGHIKSSLLGASVMVPIRNGKLALGTWQGIWLCEHRDSAHGRNVLVTIQGEKS</sequence>
<evidence type="ECO:0000313" key="3">
    <source>
        <dbReference type="Proteomes" id="UP001150569"/>
    </source>
</evidence>
<dbReference type="PROSITE" id="PS01314">
    <property type="entry name" value="UPF0047"/>
    <property type="match status" value="1"/>
</dbReference>
<dbReference type="PANTHER" id="PTHR30615:SF8">
    <property type="entry name" value="UPF0047 PROTEIN C4A8.02C"/>
    <property type="match status" value="1"/>
</dbReference>
<organism evidence="2 3">
    <name type="scientific">Tieghemiomyces parasiticus</name>
    <dbReference type="NCBI Taxonomy" id="78921"/>
    <lineage>
        <taxon>Eukaryota</taxon>
        <taxon>Fungi</taxon>
        <taxon>Fungi incertae sedis</taxon>
        <taxon>Zoopagomycota</taxon>
        <taxon>Kickxellomycotina</taxon>
        <taxon>Dimargaritomycetes</taxon>
        <taxon>Dimargaritales</taxon>
        <taxon>Dimargaritaceae</taxon>
        <taxon>Tieghemiomyces</taxon>
    </lineage>
</organism>
<dbReference type="Pfam" id="PF01894">
    <property type="entry name" value="YjbQ"/>
    <property type="match status" value="1"/>
</dbReference>
<protein>
    <recommendedName>
        <fullName evidence="4">Secondary thiamine-phosphate synthase enzyme</fullName>
    </recommendedName>
</protein>
<comment type="similarity">
    <text evidence="1">Belongs to the UPF0047 family.</text>
</comment>
<dbReference type="PANTHER" id="PTHR30615">
    <property type="entry name" value="UNCHARACTERIZED PROTEIN YJBQ-RELATED"/>
    <property type="match status" value="1"/>
</dbReference>
<accession>A0A9W8DLD0</accession>
<reference evidence="2" key="1">
    <citation type="submission" date="2022-07" db="EMBL/GenBank/DDBJ databases">
        <title>Phylogenomic reconstructions and comparative analyses of Kickxellomycotina fungi.</title>
        <authorList>
            <person name="Reynolds N.K."/>
            <person name="Stajich J.E."/>
            <person name="Barry K."/>
            <person name="Grigoriev I.V."/>
            <person name="Crous P."/>
            <person name="Smith M.E."/>
        </authorList>
    </citation>
    <scope>NUCLEOTIDE SEQUENCE</scope>
    <source>
        <strain evidence="2">RSA 861</strain>
    </source>
</reference>
<evidence type="ECO:0000313" key="2">
    <source>
        <dbReference type="EMBL" id="KAJ1908619.1"/>
    </source>
</evidence>
<evidence type="ECO:0000256" key="1">
    <source>
        <dbReference type="ARBA" id="ARBA00005534"/>
    </source>
</evidence>
<comment type="caution">
    <text evidence="2">The sequence shown here is derived from an EMBL/GenBank/DDBJ whole genome shotgun (WGS) entry which is preliminary data.</text>
</comment>
<keyword evidence="3" id="KW-1185">Reference proteome</keyword>
<dbReference type="AlphaFoldDB" id="A0A9W8DLD0"/>
<name>A0A9W8DLD0_9FUNG</name>
<dbReference type="Gene3D" id="2.60.120.460">
    <property type="entry name" value="YjbQ-like"/>
    <property type="match status" value="1"/>
</dbReference>
<dbReference type="PIRSF" id="PIRSF004681">
    <property type="entry name" value="UCP004681"/>
    <property type="match status" value="1"/>
</dbReference>
<dbReference type="SUPFAM" id="SSF111038">
    <property type="entry name" value="YjbQ-like"/>
    <property type="match status" value="1"/>
</dbReference>
<gene>
    <name evidence="2" type="ORF">IWQ60_011619</name>
</gene>
<dbReference type="Proteomes" id="UP001150569">
    <property type="component" value="Unassembled WGS sequence"/>
</dbReference>
<dbReference type="InterPro" id="IPR001602">
    <property type="entry name" value="UPF0047_YjbQ-like"/>
</dbReference>
<dbReference type="InterPro" id="IPR035917">
    <property type="entry name" value="YjbQ-like_sf"/>
</dbReference>